<sequence>MQLTDIDPALGLMAEFGKLTKNTAHHINQMRQEAIFSDGALPAPLKALAAMLWAISARCEPCFKFYVQQAVKLGATEQELGEVLAVASTMGGCVGEMNFSDRLRRGIAGQVLLPASSGYKDSGHRDRSRGDRVARHVSHSAR</sequence>
<dbReference type="InterPro" id="IPR029032">
    <property type="entry name" value="AhpD-like"/>
</dbReference>
<gene>
    <name evidence="3" type="ORF">CJU94_37710</name>
</gene>
<evidence type="ECO:0000313" key="4">
    <source>
        <dbReference type="Proteomes" id="UP000215158"/>
    </source>
</evidence>
<dbReference type="OrthoDB" id="1683318at2"/>
<accession>A0A248VY33</accession>
<evidence type="ECO:0000256" key="1">
    <source>
        <dbReference type="SAM" id="MobiDB-lite"/>
    </source>
</evidence>
<dbReference type="AlphaFoldDB" id="A0A248VY33"/>
<geneLocation type="plasmid" evidence="3 4">
    <name>pBN2</name>
</geneLocation>
<protein>
    <recommendedName>
        <fullName evidence="2">Carboxymuconolactone decarboxylase-like domain-containing protein</fullName>
    </recommendedName>
</protein>
<dbReference type="Pfam" id="PF02627">
    <property type="entry name" value="CMD"/>
    <property type="match status" value="1"/>
</dbReference>
<reference evidence="3 4" key="1">
    <citation type="submission" date="2017-08" db="EMBL/GenBank/DDBJ databases">
        <title>Identification and genetic characteristics of simultaneous BTEX- and naphthalene-degrading Paraburkholderia sp. BN5 isolated from petroleum-contaminated soil.</title>
        <authorList>
            <person name="Lee Y."/>
            <person name="Jeon C.O."/>
        </authorList>
    </citation>
    <scope>NUCLEOTIDE SEQUENCE [LARGE SCALE GENOMIC DNA]</scope>
    <source>
        <strain evidence="3 4">BN5</strain>
        <plasmid evidence="3 4">pBN2</plasmid>
    </source>
</reference>
<name>A0A248VY33_9BURK</name>
<dbReference type="KEGG" id="parb:CJU94_37710"/>
<dbReference type="InterPro" id="IPR003779">
    <property type="entry name" value="CMD-like"/>
</dbReference>
<feature type="compositionally biased region" description="Basic and acidic residues" evidence="1">
    <location>
        <begin position="121"/>
        <end position="134"/>
    </location>
</feature>
<evidence type="ECO:0000259" key="2">
    <source>
        <dbReference type="Pfam" id="PF02627"/>
    </source>
</evidence>
<proteinExistence type="predicted"/>
<organism evidence="3 4">
    <name type="scientific">Paraburkholderia aromaticivorans</name>
    <dbReference type="NCBI Taxonomy" id="2026199"/>
    <lineage>
        <taxon>Bacteria</taxon>
        <taxon>Pseudomonadati</taxon>
        <taxon>Pseudomonadota</taxon>
        <taxon>Betaproteobacteria</taxon>
        <taxon>Burkholderiales</taxon>
        <taxon>Burkholderiaceae</taxon>
        <taxon>Paraburkholderia</taxon>
    </lineage>
</organism>
<keyword evidence="4" id="KW-1185">Reference proteome</keyword>
<dbReference type="EMBL" id="CP022992">
    <property type="protein sequence ID" value="ASW03908.1"/>
    <property type="molecule type" value="Genomic_DNA"/>
</dbReference>
<keyword evidence="3" id="KW-0614">Plasmid</keyword>
<feature type="region of interest" description="Disordered" evidence="1">
    <location>
        <begin position="118"/>
        <end position="142"/>
    </location>
</feature>
<feature type="domain" description="Carboxymuconolactone decarboxylase-like" evidence="2">
    <location>
        <begin position="24"/>
        <end position="96"/>
    </location>
</feature>
<dbReference type="SUPFAM" id="SSF69118">
    <property type="entry name" value="AhpD-like"/>
    <property type="match status" value="1"/>
</dbReference>
<dbReference type="Gene3D" id="1.20.1290.10">
    <property type="entry name" value="AhpD-like"/>
    <property type="match status" value="1"/>
</dbReference>
<dbReference type="Proteomes" id="UP000215158">
    <property type="component" value="Plasmid pBN2"/>
</dbReference>
<dbReference type="GO" id="GO:0051920">
    <property type="term" value="F:peroxiredoxin activity"/>
    <property type="evidence" value="ECO:0007669"/>
    <property type="project" value="InterPro"/>
</dbReference>
<evidence type="ECO:0000313" key="3">
    <source>
        <dbReference type="EMBL" id="ASW03908.1"/>
    </source>
</evidence>